<gene>
    <name evidence="1" type="ORF">NQ176_g10777</name>
</gene>
<organism evidence="1 2">
    <name type="scientific">Zarea fungicola</name>
    <dbReference type="NCBI Taxonomy" id="93591"/>
    <lineage>
        <taxon>Eukaryota</taxon>
        <taxon>Fungi</taxon>
        <taxon>Dikarya</taxon>
        <taxon>Ascomycota</taxon>
        <taxon>Pezizomycotina</taxon>
        <taxon>Sordariomycetes</taxon>
        <taxon>Hypocreomycetidae</taxon>
        <taxon>Hypocreales</taxon>
        <taxon>Cordycipitaceae</taxon>
        <taxon>Zarea</taxon>
    </lineage>
</organism>
<name>A0ACC1MDK8_9HYPO</name>
<dbReference type="EMBL" id="JANJQO010003134">
    <property type="protein sequence ID" value="KAJ2964714.1"/>
    <property type="molecule type" value="Genomic_DNA"/>
</dbReference>
<evidence type="ECO:0000313" key="2">
    <source>
        <dbReference type="Proteomes" id="UP001143910"/>
    </source>
</evidence>
<keyword evidence="2" id="KW-1185">Reference proteome</keyword>
<proteinExistence type="predicted"/>
<reference evidence="1" key="1">
    <citation type="submission" date="2022-08" db="EMBL/GenBank/DDBJ databases">
        <title>Genome Sequence of Lecanicillium fungicola.</title>
        <authorList>
            <person name="Buettner E."/>
        </authorList>
    </citation>
    <scope>NUCLEOTIDE SEQUENCE</scope>
    <source>
        <strain evidence="1">Babe33</strain>
    </source>
</reference>
<accession>A0ACC1MDK8</accession>
<sequence>MKLLSVLSATLALATGMAAAAPTNATSDESMMRAVNITDAPSSLLPVQINEKAATGPLPEVLSKISNLLDPKLAGSFQKAAAELLKGGDFILNGPVDAIEQLLKMKDLDPKLRTALSEILDLLKSLPKDAVGGGKKP</sequence>
<protein>
    <submittedName>
        <fullName evidence="1">Uncharacterized protein</fullName>
    </submittedName>
</protein>
<comment type="caution">
    <text evidence="1">The sequence shown here is derived from an EMBL/GenBank/DDBJ whole genome shotgun (WGS) entry which is preliminary data.</text>
</comment>
<evidence type="ECO:0000313" key="1">
    <source>
        <dbReference type="EMBL" id="KAJ2964714.1"/>
    </source>
</evidence>
<dbReference type="Proteomes" id="UP001143910">
    <property type="component" value="Unassembled WGS sequence"/>
</dbReference>